<feature type="domain" description="IL-40-like Ig" evidence="4">
    <location>
        <begin position="42"/>
        <end position="111"/>
    </location>
</feature>
<keyword evidence="1" id="KW-0732">Signal</keyword>
<evidence type="ECO:0000313" key="5">
    <source>
        <dbReference type="EMBL" id="CAH2291880.1"/>
    </source>
</evidence>
<sequence>MLLRYHLLFYVSVWESVKSEGEKTKNITSLKLIPRSNVTMIGNTETISCLSTGGSVPITYQLFHNRSINGRIISTEQRQISFNVTIIDTTYLGTYRCKANNTSAIYSQSFYFTLQENESNGSPAPSTLILVLLLVFILVPALVLSAFVFRRICRRRSNDRIYANTTTEVTGDRIYENMLTKEADLETVGGQEINYSTIVRANTTEKNTNIEYTAIRRHQ</sequence>
<accession>A0AAD1S3J5</accession>
<keyword evidence="3" id="KW-0472">Membrane</keyword>
<organism evidence="5 6">
    <name type="scientific">Pelobates cultripes</name>
    <name type="common">Western spadefoot toad</name>
    <dbReference type="NCBI Taxonomy" id="61616"/>
    <lineage>
        <taxon>Eukaryota</taxon>
        <taxon>Metazoa</taxon>
        <taxon>Chordata</taxon>
        <taxon>Craniata</taxon>
        <taxon>Vertebrata</taxon>
        <taxon>Euteleostomi</taxon>
        <taxon>Amphibia</taxon>
        <taxon>Batrachia</taxon>
        <taxon>Anura</taxon>
        <taxon>Pelobatoidea</taxon>
        <taxon>Pelobatidae</taxon>
        <taxon>Pelobates</taxon>
    </lineage>
</organism>
<feature type="transmembrane region" description="Helical" evidence="3">
    <location>
        <begin position="128"/>
        <end position="149"/>
    </location>
</feature>
<dbReference type="InterPro" id="IPR036179">
    <property type="entry name" value="Ig-like_dom_sf"/>
</dbReference>
<evidence type="ECO:0000256" key="1">
    <source>
        <dbReference type="ARBA" id="ARBA00022729"/>
    </source>
</evidence>
<dbReference type="InterPro" id="IPR040878">
    <property type="entry name" value="IL-40-like_Ig"/>
</dbReference>
<proteinExistence type="predicted"/>
<evidence type="ECO:0000313" key="6">
    <source>
        <dbReference type="Proteomes" id="UP001295444"/>
    </source>
</evidence>
<evidence type="ECO:0000259" key="4">
    <source>
        <dbReference type="Pfam" id="PF17736"/>
    </source>
</evidence>
<dbReference type="SUPFAM" id="SSF48726">
    <property type="entry name" value="Immunoglobulin"/>
    <property type="match status" value="1"/>
</dbReference>
<dbReference type="Proteomes" id="UP001295444">
    <property type="component" value="Chromosome 05"/>
</dbReference>
<dbReference type="Pfam" id="PF17736">
    <property type="entry name" value="Ig_C17orf99"/>
    <property type="match status" value="1"/>
</dbReference>
<dbReference type="AlphaFoldDB" id="A0AAD1S3J5"/>
<keyword evidence="3" id="KW-0812">Transmembrane</keyword>
<name>A0AAD1S3J5_PELCU</name>
<keyword evidence="6" id="KW-1185">Reference proteome</keyword>
<dbReference type="Gene3D" id="2.60.40.10">
    <property type="entry name" value="Immunoglobulins"/>
    <property type="match status" value="1"/>
</dbReference>
<keyword evidence="2" id="KW-0325">Glycoprotein</keyword>
<dbReference type="InterPro" id="IPR013783">
    <property type="entry name" value="Ig-like_fold"/>
</dbReference>
<gene>
    <name evidence="5" type="ORF">PECUL_23A030437</name>
</gene>
<evidence type="ECO:0000256" key="3">
    <source>
        <dbReference type="SAM" id="Phobius"/>
    </source>
</evidence>
<reference evidence="5" key="1">
    <citation type="submission" date="2022-03" db="EMBL/GenBank/DDBJ databases">
        <authorList>
            <person name="Alioto T."/>
            <person name="Alioto T."/>
            <person name="Gomez Garrido J."/>
        </authorList>
    </citation>
    <scope>NUCLEOTIDE SEQUENCE</scope>
</reference>
<evidence type="ECO:0000256" key="2">
    <source>
        <dbReference type="ARBA" id="ARBA00023180"/>
    </source>
</evidence>
<keyword evidence="3" id="KW-1133">Transmembrane helix</keyword>
<protein>
    <submittedName>
        <fullName evidence="5">Allergin-1 isoform X2</fullName>
    </submittedName>
</protein>
<dbReference type="EMBL" id="OW240916">
    <property type="protein sequence ID" value="CAH2291880.1"/>
    <property type="molecule type" value="Genomic_DNA"/>
</dbReference>